<sequence>MKKPMYPIGIVSRLLNVHPRMLRIYEKEGLVKPTRIGGKRYYSESDLQKLRCIRILLEEGVNIAGVKKLFSVAPCWRVINCPENKKKDCAYYKEFGRWKMRIVFAVENNDGLNSIVSTHFRRSPYFVVVDLDEDGEIVNYEIKENPYLNIHGPGIVPGFIKELGADAIVTGGMGQRAAMFFEAEGIEPIVGASGTVSEVLQKILKGERFEGSLCEHHEHKGQCHRGG</sequence>
<dbReference type="PROSITE" id="PS00552">
    <property type="entry name" value="HTH_MERR_1"/>
    <property type="match status" value="1"/>
</dbReference>
<accession>A0A0S3QUV9</accession>
<evidence type="ECO:0000259" key="1">
    <source>
        <dbReference type="PROSITE" id="PS50937"/>
    </source>
</evidence>
<name>A0A0S3QUV9_THET7</name>
<gene>
    <name evidence="2" type="ORF">TST_1316</name>
</gene>
<dbReference type="SUPFAM" id="SSF53146">
    <property type="entry name" value="Nitrogenase accessory factor-like"/>
    <property type="match status" value="1"/>
</dbReference>
<dbReference type="GO" id="GO:0006355">
    <property type="term" value="P:regulation of DNA-templated transcription"/>
    <property type="evidence" value="ECO:0007669"/>
    <property type="project" value="InterPro"/>
</dbReference>
<dbReference type="SMART" id="SM00422">
    <property type="entry name" value="HTH_MERR"/>
    <property type="match status" value="1"/>
</dbReference>
<dbReference type="Gene3D" id="3.30.420.130">
    <property type="entry name" value="Dinitrogenase iron-molybdenum cofactor biosynthesis domain"/>
    <property type="match status" value="1"/>
</dbReference>
<dbReference type="SUPFAM" id="SSF46955">
    <property type="entry name" value="Putative DNA-binding domain"/>
    <property type="match status" value="1"/>
</dbReference>
<dbReference type="InterPro" id="IPR000551">
    <property type="entry name" value="MerR-type_HTH_dom"/>
</dbReference>
<proteinExistence type="predicted"/>
<protein>
    <recommendedName>
        <fullName evidence="1">HTH merR-type domain-containing protein</fullName>
    </recommendedName>
</protein>
<dbReference type="Pfam" id="PF02579">
    <property type="entry name" value="Nitro_FeMo-Co"/>
    <property type="match status" value="1"/>
</dbReference>
<dbReference type="Proteomes" id="UP000063234">
    <property type="component" value="Chromosome"/>
</dbReference>
<keyword evidence="3" id="KW-1185">Reference proteome</keyword>
<dbReference type="PANTHER" id="PTHR42983">
    <property type="entry name" value="DINITROGENASE IRON-MOLYBDENUM COFACTOR PROTEIN-RELATED"/>
    <property type="match status" value="1"/>
</dbReference>
<dbReference type="InterPro" id="IPR009061">
    <property type="entry name" value="DNA-bd_dom_put_sf"/>
</dbReference>
<dbReference type="EMBL" id="AP013035">
    <property type="protein sequence ID" value="BAT72103.1"/>
    <property type="molecule type" value="Genomic_DNA"/>
</dbReference>
<dbReference type="PROSITE" id="PS50937">
    <property type="entry name" value="HTH_MERR_2"/>
    <property type="match status" value="1"/>
</dbReference>
<dbReference type="InterPro" id="IPR033913">
    <property type="entry name" value="MTH1175_dom"/>
</dbReference>
<dbReference type="PANTHER" id="PTHR42983:SF1">
    <property type="entry name" value="IRON-MOLYBDENUM PROTEIN"/>
    <property type="match status" value="1"/>
</dbReference>
<dbReference type="InterPro" id="IPR003731">
    <property type="entry name" value="Di-Nase_FeMo-co_biosynth"/>
</dbReference>
<evidence type="ECO:0000313" key="3">
    <source>
        <dbReference type="Proteomes" id="UP000063234"/>
    </source>
</evidence>
<reference evidence="3" key="1">
    <citation type="journal article" date="2018" name="Science">
        <title>A primordial and reversible TCA cycle in a facultatively chemolithoautotrophic thermophile.</title>
        <authorList>
            <person name="Nunoura T."/>
            <person name="Chikaraishi Y."/>
            <person name="Izaki R."/>
            <person name="Suwa T."/>
            <person name="Sato T."/>
            <person name="Harada T."/>
            <person name="Mori K."/>
            <person name="Kato Y."/>
            <person name="Miyazaki M."/>
            <person name="Shimamura S."/>
            <person name="Yanagawa K."/>
            <person name="Shuto A."/>
            <person name="Ohkouchi N."/>
            <person name="Fujita N."/>
            <person name="Takaki Y."/>
            <person name="Atomi H."/>
            <person name="Takai K."/>
        </authorList>
    </citation>
    <scope>NUCLEOTIDE SEQUENCE [LARGE SCALE GENOMIC DNA]</scope>
    <source>
        <strain evidence="3">DSM 17441 / JCM 13301 / NBRC 103674 / ABI70S6</strain>
    </source>
</reference>
<dbReference type="KEGG" id="ttk:TST_1316"/>
<dbReference type="OrthoDB" id="9807451at2"/>
<dbReference type="RefSeq" id="WP_083498625.1">
    <property type="nucleotide sequence ID" value="NZ_AP013035.1"/>
</dbReference>
<dbReference type="STRING" id="1298851.TST_1316"/>
<dbReference type="GO" id="GO:0003677">
    <property type="term" value="F:DNA binding"/>
    <property type="evidence" value="ECO:0007669"/>
    <property type="project" value="InterPro"/>
</dbReference>
<dbReference type="Gene3D" id="1.10.1660.10">
    <property type="match status" value="1"/>
</dbReference>
<dbReference type="AlphaFoldDB" id="A0A0S3QUV9"/>
<feature type="domain" description="HTH merR-type" evidence="1">
    <location>
        <begin position="5"/>
        <end position="72"/>
    </location>
</feature>
<organism evidence="2 3">
    <name type="scientific">Thermosulfidibacter takaii (strain DSM 17441 / JCM 13301 / NBRC 103674 / ABI70S6)</name>
    <dbReference type="NCBI Taxonomy" id="1298851"/>
    <lineage>
        <taxon>Bacteria</taxon>
        <taxon>Pseudomonadati</taxon>
        <taxon>Thermosulfidibacterota</taxon>
        <taxon>Thermosulfidibacteria</taxon>
        <taxon>Thermosulfidibacterales</taxon>
        <taxon>Thermosulfidibacteraceae</taxon>
    </lineage>
</organism>
<dbReference type="Pfam" id="PF13411">
    <property type="entry name" value="MerR_1"/>
    <property type="match status" value="1"/>
</dbReference>
<dbReference type="InterPro" id="IPR036105">
    <property type="entry name" value="DiNase_FeMo-co_biosyn_sf"/>
</dbReference>
<evidence type="ECO:0000313" key="2">
    <source>
        <dbReference type="EMBL" id="BAT72103.1"/>
    </source>
</evidence>
<dbReference type="CDD" id="cd00851">
    <property type="entry name" value="MTH1175"/>
    <property type="match status" value="1"/>
</dbReference>